<name>A0ACC7LLQ6_9FLAO</name>
<reference evidence="1" key="1">
    <citation type="submission" date="2024-09" db="EMBL/GenBank/DDBJ databases">
        <authorList>
            <person name="Liu J."/>
        </authorList>
    </citation>
    <scope>NUCLEOTIDE SEQUENCE</scope>
    <source>
        <strain evidence="1">NBU2967</strain>
    </source>
</reference>
<sequence length="522" mass="58372">MANFLKSICDTMPRYTYVLPLAVLLVLWASCRKDLEYAPSAGNLEFSKDTVFLDTIFTNIASSTYTLKVYNRTRDDIEIPSIRLAKGQSSDYRLNVDGVAGKEFRNIPIFAEDSLFILIETTHDISASGLNSFLYTDALQFDSGDYLQQVQLVTLVRDAIFLFPRTLADGKKETVPIDLDNEGNEIRVEGFYLEDDQLTFTNEKPYVIYGYAAVPEDKVLSVEAGSRVHFHKDSGIFVSKNASIKINGTLSSDEDLMENEVVFEGDRLEPEFDDITGQWGAIWLSQGSIDNTIEHLTLKNATIGLYVEGLNESPTLTLNNSRLYNCALINLWGKTTSIIGENCVLGNSGHISLYLNNGGDYSFTHSTIANYWQNGFRSGAALELDNYAIGQSGEVAADLEQARFLNCIIDGNTNLELALRSNGTNTFAYYFSHCMIKFRDPNGNFTENPLYDFQDSSHFEQPFFNEDADFWDAKMNDFRIGEASFGKANASMDYSILVPFDILGIDRTPSPDIGAYQNAPKE</sequence>
<dbReference type="EMBL" id="JBHFPV010000002">
    <property type="protein sequence ID" value="MFH6604156.1"/>
    <property type="molecule type" value="Genomic_DNA"/>
</dbReference>
<accession>A0ACC7LLQ6</accession>
<dbReference type="Proteomes" id="UP001595191">
    <property type="component" value="Unassembled WGS sequence"/>
</dbReference>
<gene>
    <name evidence="1" type="ORF">ACEZ3G_11760</name>
</gene>
<protein>
    <submittedName>
        <fullName evidence="1">Uncharacterized protein</fullName>
    </submittedName>
</protein>
<evidence type="ECO:0000313" key="2">
    <source>
        <dbReference type="Proteomes" id="UP001595191"/>
    </source>
</evidence>
<organism evidence="1 2">
    <name type="scientific">Meishania litoralis</name>
    <dbReference type="NCBI Taxonomy" id="3434685"/>
    <lineage>
        <taxon>Bacteria</taxon>
        <taxon>Pseudomonadati</taxon>
        <taxon>Bacteroidota</taxon>
        <taxon>Flavobacteriia</taxon>
        <taxon>Flavobacteriales</taxon>
        <taxon>Flavobacteriaceae</taxon>
        <taxon>Meishania</taxon>
    </lineage>
</organism>
<evidence type="ECO:0000313" key="1">
    <source>
        <dbReference type="EMBL" id="MFH6604156.1"/>
    </source>
</evidence>
<comment type="caution">
    <text evidence="1">The sequence shown here is derived from an EMBL/GenBank/DDBJ whole genome shotgun (WGS) entry which is preliminary data.</text>
</comment>
<keyword evidence="2" id="KW-1185">Reference proteome</keyword>
<proteinExistence type="predicted"/>